<evidence type="ECO:0000313" key="2">
    <source>
        <dbReference type="EMBL" id="KAL0191130.1"/>
    </source>
</evidence>
<feature type="domain" description="WWC1-like helical hairpin" evidence="1">
    <location>
        <begin position="1"/>
        <end position="68"/>
    </location>
</feature>
<dbReference type="EMBL" id="JAMKFB020000006">
    <property type="protein sequence ID" value="KAL0191130.1"/>
    <property type="molecule type" value="Genomic_DNA"/>
</dbReference>
<name>A0ABD0QY56_CIRMR</name>
<organism evidence="2 3">
    <name type="scientific">Cirrhinus mrigala</name>
    <name type="common">Mrigala</name>
    <dbReference type="NCBI Taxonomy" id="683832"/>
    <lineage>
        <taxon>Eukaryota</taxon>
        <taxon>Metazoa</taxon>
        <taxon>Chordata</taxon>
        <taxon>Craniata</taxon>
        <taxon>Vertebrata</taxon>
        <taxon>Euteleostomi</taxon>
        <taxon>Actinopterygii</taxon>
        <taxon>Neopterygii</taxon>
        <taxon>Teleostei</taxon>
        <taxon>Ostariophysi</taxon>
        <taxon>Cypriniformes</taxon>
        <taxon>Cyprinidae</taxon>
        <taxon>Labeoninae</taxon>
        <taxon>Labeonini</taxon>
        <taxon>Cirrhinus</taxon>
    </lineage>
</organism>
<keyword evidence="3" id="KW-1185">Reference proteome</keyword>
<protein>
    <recommendedName>
        <fullName evidence="1">WWC1-like helical hairpin domain-containing protein</fullName>
    </recommendedName>
</protein>
<evidence type="ECO:0000259" key="1">
    <source>
        <dbReference type="Pfam" id="PF25802"/>
    </source>
</evidence>
<sequence length="68" mass="8032">MSSIQHQLAQLDSESWSGRAEADRDWDCLQLLREKEALLQEITLLSQQQHSPDTLLQLQEEKRRLEEE</sequence>
<dbReference type="AlphaFoldDB" id="A0ABD0QY56"/>
<feature type="non-terminal residue" evidence="2">
    <location>
        <position position="68"/>
    </location>
</feature>
<proteinExistence type="predicted"/>
<comment type="caution">
    <text evidence="2">The sequence shown here is derived from an EMBL/GenBank/DDBJ whole genome shotgun (WGS) entry which is preliminary data.</text>
</comment>
<accession>A0ABD0QY56</accession>
<dbReference type="Pfam" id="PF25802">
    <property type="entry name" value="WWC1"/>
    <property type="match status" value="1"/>
</dbReference>
<evidence type="ECO:0000313" key="3">
    <source>
        <dbReference type="Proteomes" id="UP001529510"/>
    </source>
</evidence>
<gene>
    <name evidence="2" type="ORF">M9458_013828</name>
</gene>
<dbReference type="InterPro" id="IPR057747">
    <property type="entry name" value="WWC1_hairpin"/>
</dbReference>
<dbReference type="Proteomes" id="UP001529510">
    <property type="component" value="Unassembled WGS sequence"/>
</dbReference>
<reference evidence="2 3" key="1">
    <citation type="submission" date="2024-05" db="EMBL/GenBank/DDBJ databases">
        <title>Genome sequencing and assembly of Indian major carp, Cirrhinus mrigala (Hamilton, 1822).</title>
        <authorList>
            <person name="Mohindra V."/>
            <person name="Chowdhury L.M."/>
            <person name="Lal K."/>
            <person name="Jena J.K."/>
        </authorList>
    </citation>
    <scope>NUCLEOTIDE SEQUENCE [LARGE SCALE GENOMIC DNA]</scope>
    <source>
        <strain evidence="2">CM1030</strain>
        <tissue evidence="2">Blood</tissue>
    </source>
</reference>
<feature type="non-terminal residue" evidence="2">
    <location>
        <position position="1"/>
    </location>
</feature>